<reference evidence="10" key="1">
    <citation type="journal article" date="2021" name="Evol. Appl.">
        <title>The genome of the Pyrenean desman and the effects of bottlenecks and inbreeding on the genomic landscape of an endangered species.</title>
        <authorList>
            <person name="Escoda L."/>
            <person name="Castresana J."/>
        </authorList>
    </citation>
    <scope>NUCLEOTIDE SEQUENCE</scope>
    <source>
        <strain evidence="10">IBE-C5619</strain>
    </source>
</reference>
<evidence type="ECO:0000256" key="6">
    <source>
        <dbReference type="ARBA" id="ARBA00022553"/>
    </source>
</evidence>
<proteinExistence type="inferred from homology"/>
<comment type="function">
    <text evidence="1">Important role in determination of the surface properties of the casein micelles.</text>
</comment>
<comment type="similarity">
    <text evidence="3">Belongs to the beta-casein family.</text>
</comment>
<evidence type="ECO:0000256" key="8">
    <source>
        <dbReference type="ARBA" id="ARBA00022743"/>
    </source>
</evidence>
<keyword evidence="7 9" id="KW-0732">Signal</keyword>
<dbReference type="PROSITE" id="PS00306">
    <property type="entry name" value="CASEIN_ALPHA_BETA"/>
    <property type="match status" value="1"/>
</dbReference>
<evidence type="ECO:0000256" key="1">
    <source>
        <dbReference type="ARBA" id="ARBA00002287"/>
    </source>
</evidence>
<feature type="signal peptide" evidence="9">
    <location>
        <begin position="1"/>
        <end position="25"/>
    </location>
</feature>
<feature type="chain" id="PRO_5035171679" description="Beta-casein" evidence="9">
    <location>
        <begin position="26"/>
        <end position="260"/>
    </location>
</feature>
<dbReference type="EMBL" id="JAGFMF010011712">
    <property type="protein sequence ID" value="KAG8515216.1"/>
    <property type="molecule type" value="Genomic_DNA"/>
</dbReference>
<dbReference type="Pfam" id="PF00363">
    <property type="entry name" value="Casein"/>
    <property type="match status" value="1"/>
</dbReference>
<name>A0A8J6A4V4_GALPY</name>
<evidence type="ECO:0000256" key="5">
    <source>
        <dbReference type="ARBA" id="ARBA00022525"/>
    </source>
</evidence>
<evidence type="ECO:0000313" key="11">
    <source>
        <dbReference type="Proteomes" id="UP000700334"/>
    </source>
</evidence>
<evidence type="ECO:0000256" key="2">
    <source>
        <dbReference type="ARBA" id="ARBA00004613"/>
    </source>
</evidence>
<dbReference type="AlphaFoldDB" id="A0A8J6A4V4"/>
<evidence type="ECO:0000313" key="10">
    <source>
        <dbReference type="EMBL" id="KAG8515216.1"/>
    </source>
</evidence>
<dbReference type="InterPro" id="IPR016345">
    <property type="entry name" value="Casein_beta"/>
</dbReference>
<comment type="caution">
    <text evidence="10">The sequence shown here is derived from an EMBL/GenBank/DDBJ whole genome shotgun (WGS) entry which is preliminary data.</text>
</comment>
<evidence type="ECO:0000256" key="9">
    <source>
        <dbReference type="SAM" id="SignalP"/>
    </source>
</evidence>
<dbReference type="PANTHER" id="PTHR11500:SF0">
    <property type="entry name" value="BETA-CASEIN"/>
    <property type="match status" value="1"/>
</dbReference>
<dbReference type="PANTHER" id="PTHR11500">
    <property type="entry name" value="BETA CASEIN"/>
    <property type="match status" value="1"/>
</dbReference>
<evidence type="ECO:0000256" key="7">
    <source>
        <dbReference type="ARBA" id="ARBA00022729"/>
    </source>
</evidence>
<dbReference type="OrthoDB" id="9838331at2759"/>
<accession>A0A8J6A4V4</accession>
<dbReference type="GO" id="GO:0005615">
    <property type="term" value="C:extracellular space"/>
    <property type="evidence" value="ECO:0007669"/>
    <property type="project" value="TreeGrafter"/>
</dbReference>
<comment type="subcellular location">
    <subcellularLocation>
        <location evidence="2">Secreted</location>
    </subcellularLocation>
</comment>
<dbReference type="InterPro" id="IPR031305">
    <property type="entry name" value="Casein_CS"/>
</dbReference>
<sequence>MDTILCGLDIMKVLILACLVALALARETAESVSSSEDKSQDKIHQFFQTQPFVYPFAEPIPYTIFPQSALPLAQPTVMLPFFSPEIVQDPKTKETTFPKHKMMPFFKSPTSPFFDNQILNFTELEKLHLSMPLSLPLLQPLMQQVPKVPQAFPQTPMFPSQPLQPFFQYKAQAIPQQVMTTPQRYMSLQAPHLNQQPLFDQTHQFYPVTQPYAPAYNFFMLLLRLRETPTHGALVAGTQRCHCIMGSIPGWKTTPENLKL</sequence>
<dbReference type="InterPro" id="IPR001588">
    <property type="entry name" value="Casein"/>
</dbReference>
<keyword evidence="6" id="KW-0597">Phosphoprotein</keyword>
<protein>
    <recommendedName>
        <fullName evidence="4">Beta-casein</fullName>
    </recommendedName>
</protein>
<keyword evidence="8" id="KW-0494">Milk protein</keyword>
<keyword evidence="11" id="KW-1185">Reference proteome</keyword>
<evidence type="ECO:0000256" key="3">
    <source>
        <dbReference type="ARBA" id="ARBA00008083"/>
    </source>
</evidence>
<evidence type="ECO:0000256" key="4">
    <source>
        <dbReference type="ARBA" id="ARBA00018977"/>
    </source>
</evidence>
<keyword evidence="5" id="KW-0964">Secreted</keyword>
<gene>
    <name evidence="10" type="ORF">J0S82_008570</name>
</gene>
<organism evidence="10 11">
    <name type="scientific">Galemys pyrenaicus</name>
    <name type="common">Iberian desman</name>
    <name type="synonym">Pyrenean desman</name>
    <dbReference type="NCBI Taxonomy" id="202257"/>
    <lineage>
        <taxon>Eukaryota</taxon>
        <taxon>Metazoa</taxon>
        <taxon>Chordata</taxon>
        <taxon>Craniata</taxon>
        <taxon>Vertebrata</taxon>
        <taxon>Euteleostomi</taxon>
        <taxon>Mammalia</taxon>
        <taxon>Eutheria</taxon>
        <taxon>Laurasiatheria</taxon>
        <taxon>Eulipotyphla</taxon>
        <taxon>Talpidae</taxon>
        <taxon>Galemys</taxon>
    </lineage>
</organism>
<dbReference type="Proteomes" id="UP000700334">
    <property type="component" value="Unassembled WGS sequence"/>
</dbReference>